<dbReference type="InterPro" id="IPR009050">
    <property type="entry name" value="Globin-like_sf"/>
</dbReference>
<protein>
    <recommendedName>
        <fullName evidence="2">Globin domain-containing protein</fullName>
    </recommendedName>
</protein>
<dbReference type="PANTHER" id="PTHR47768">
    <property type="entry name" value="GLOBIN RELATED-RELATED"/>
    <property type="match status" value="1"/>
</dbReference>
<dbReference type="OMA" id="WADIIEY"/>
<feature type="domain" description="Globin" evidence="2">
    <location>
        <begin position="46"/>
        <end position="132"/>
    </location>
</feature>
<keyword evidence="1" id="KW-0813">Transport</keyword>
<dbReference type="InterPro" id="IPR012292">
    <property type="entry name" value="Globin/Proto"/>
</dbReference>
<evidence type="ECO:0000259" key="2">
    <source>
        <dbReference type="Pfam" id="PF00042"/>
    </source>
</evidence>
<dbReference type="Pfam" id="PF00042">
    <property type="entry name" value="Globin"/>
    <property type="match status" value="1"/>
</dbReference>
<keyword evidence="4" id="KW-1185">Reference proteome</keyword>
<gene>
    <name evidence="3" type="primary">WBGene00305004</name>
</gene>
<proteinExistence type="inferred from homology"/>
<evidence type="ECO:0000313" key="3">
    <source>
        <dbReference type="EnsemblMetazoa" id="PPA47142.1"/>
    </source>
</evidence>
<dbReference type="PANTHER" id="PTHR47768:SF1">
    <property type="entry name" value="GLOBIN FAMILY PROFILE DOMAIN-CONTAINING PROTEIN"/>
    <property type="match status" value="1"/>
</dbReference>
<dbReference type="CDD" id="cd01040">
    <property type="entry name" value="Mb-like"/>
    <property type="match status" value="1"/>
</dbReference>
<dbReference type="InterPro" id="IPR044399">
    <property type="entry name" value="Mb-like_M"/>
</dbReference>
<dbReference type="EnsemblMetazoa" id="PPA47142.1">
    <property type="protein sequence ID" value="PPA47142.1"/>
    <property type="gene ID" value="WBGene00305004"/>
</dbReference>
<evidence type="ECO:0000256" key="1">
    <source>
        <dbReference type="RuleBase" id="RU000356"/>
    </source>
</evidence>
<dbReference type="GO" id="GO:0020037">
    <property type="term" value="F:heme binding"/>
    <property type="evidence" value="ECO:0007669"/>
    <property type="project" value="InterPro"/>
</dbReference>
<name>A0A8R1V5D2_PRIPA</name>
<organism evidence="3 4">
    <name type="scientific">Pristionchus pacificus</name>
    <name type="common">Parasitic nematode worm</name>
    <dbReference type="NCBI Taxonomy" id="54126"/>
    <lineage>
        <taxon>Eukaryota</taxon>
        <taxon>Metazoa</taxon>
        <taxon>Ecdysozoa</taxon>
        <taxon>Nematoda</taxon>
        <taxon>Chromadorea</taxon>
        <taxon>Rhabditida</taxon>
        <taxon>Rhabditina</taxon>
        <taxon>Diplogasteromorpha</taxon>
        <taxon>Diplogasteroidea</taxon>
        <taxon>Neodiplogasteridae</taxon>
        <taxon>Pristionchus</taxon>
    </lineage>
</organism>
<reference evidence="4" key="1">
    <citation type="journal article" date="2008" name="Nat. Genet.">
        <title>The Pristionchus pacificus genome provides a unique perspective on nematode lifestyle and parasitism.</title>
        <authorList>
            <person name="Dieterich C."/>
            <person name="Clifton S.W."/>
            <person name="Schuster L.N."/>
            <person name="Chinwalla A."/>
            <person name="Delehaunty K."/>
            <person name="Dinkelacker I."/>
            <person name="Fulton L."/>
            <person name="Fulton R."/>
            <person name="Godfrey J."/>
            <person name="Minx P."/>
            <person name="Mitreva M."/>
            <person name="Roeseler W."/>
            <person name="Tian H."/>
            <person name="Witte H."/>
            <person name="Yang S.P."/>
            <person name="Wilson R.K."/>
            <person name="Sommer R.J."/>
        </authorList>
    </citation>
    <scope>NUCLEOTIDE SEQUENCE [LARGE SCALE GENOMIC DNA]</scope>
    <source>
        <strain evidence="4">PS312</strain>
    </source>
</reference>
<keyword evidence="1" id="KW-0349">Heme</keyword>
<dbReference type="Gene3D" id="1.10.490.10">
    <property type="entry name" value="Globins"/>
    <property type="match status" value="1"/>
</dbReference>
<keyword evidence="1" id="KW-0561">Oxygen transport</keyword>
<dbReference type="InterPro" id="IPR000971">
    <property type="entry name" value="Globin"/>
</dbReference>
<comment type="similarity">
    <text evidence="1">Belongs to the globin family.</text>
</comment>
<sequence>MLEWQQNPADTALLQKTWTDDFEVLFSLGSKMYITAFEGAHGAACKSLFPWVERYEKAGRNYAEQSEFRIQALRLVQTIEKALDKVDNIEKLERYLYALGHRHVHYLPVWLDPEYWDVFKDAVRTGLNDRLNSLAKLSAEERIRAIEVIWADIIEYIFEHVKEGFYDGLKGVNHFKN</sequence>
<dbReference type="SUPFAM" id="SSF46458">
    <property type="entry name" value="Globin-like"/>
    <property type="match status" value="1"/>
</dbReference>
<keyword evidence="1" id="KW-0408">Iron</keyword>
<keyword evidence="1" id="KW-0479">Metal-binding</keyword>
<evidence type="ECO:0000313" key="4">
    <source>
        <dbReference type="Proteomes" id="UP000005239"/>
    </source>
</evidence>
<dbReference type="OrthoDB" id="436496at2759"/>
<reference evidence="3" key="2">
    <citation type="submission" date="2022-06" db="UniProtKB">
        <authorList>
            <consortium name="EnsemblMetazoa"/>
        </authorList>
    </citation>
    <scope>IDENTIFICATION</scope>
    <source>
        <strain evidence="3">PS312</strain>
    </source>
</reference>
<accession>A0A8R1V5D2</accession>
<dbReference type="Proteomes" id="UP000005239">
    <property type="component" value="Unassembled WGS sequence"/>
</dbReference>
<dbReference type="GO" id="GO:0019825">
    <property type="term" value="F:oxygen binding"/>
    <property type="evidence" value="ECO:0007669"/>
    <property type="project" value="InterPro"/>
</dbReference>
<dbReference type="GO" id="GO:0005344">
    <property type="term" value="F:oxygen carrier activity"/>
    <property type="evidence" value="ECO:0007669"/>
    <property type="project" value="UniProtKB-KW"/>
</dbReference>
<dbReference type="AlphaFoldDB" id="A0A8R1V5D2"/>
<dbReference type="InterPro" id="IPR053341">
    <property type="entry name" value="Oxidative_stress_globin-like"/>
</dbReference>